<dbReference type="Proteomes" id="UP000199352">
    <property type="component" value="Unassembled WGS sequence"/>
</dbReference>
<evidence type="ECO:0000259" key="1">
    <source>
        <dbReference type="Pfam" id="PF20254"/>
    </source>
</evidence>
<accession>A0A1H9TEZ2</accession>
<dbReference type="STRING" id="402600.SAMN05216188_11850"/>
<proteinExistence type="predicted"/>
<dbReference type="AlphaFoldDB" id="A0A1H9TEZ2"/>
<name>A0A1H9TEZ2_9PSEU</name>
<gene>
    <name evidence="2" type="ORF">SAMN05216188_11850</name>
</gene>
<dbReference type="Pfam" id="PF20254">
    <property type="entry name" value="DMFA2_C"/>
    <property type="match status" value="1"/>
</dbReference>
<protein>
    <recommendedName>
        <fullName evidence="1">N,N-dimethylformamidase beta subunit-like C-terminal domain-containing protein</fullName>
    </recommendedName>
</protein>
<sequence>MALVRNVTEWSHVAAAGTSKNITIPAATAGSTLVVVAAGGAIVSLSGGTKRTTYGGGGMDVSVSDIVAAGGEISVPITLNGAENVSGLVYELGPGLTFANWSGNGAGAIPAGPPTGSYEIAPSSPVTAAANGVLVGLWAVNAPLPSRPGNKLNQMRGFGPVGKLYGNNFNQPASGAQFVWASGLADVTPTGAFPVTEAAGDYRATSQFVNPSGDTTAYAVQVLYTDTSGVPTNPEIPQVARENSLPGTDSAFWFVGEGGVSATIAGYTDKVSYEPGDTVEFRVDSTGHAWRAEVFRLGYYGWENFGARRVAPNITGTIEAQPTPTVDGTLGHTECAWTTNATWTIPADACPGVYFVLFRRTDDTSKFASHHFVVRGATAGRFVLTIPDLTYQAYNAWGAVGDFGDFSTGTISGRSLYRHGADGATDNFGHRAYAVSFDRPYHTMAGNANTYLWDSEQANIVFLEAQGYDLSYLSDVDLDIDPTLLTDAALVGLLGHSEYWTAGVYDAYTAAVDAGVNLFCTSSNTALWHTRFDVADTGRRLQICYKENATRDVSAGFAGTGYDPSPEWTGTWRDDTPANGKTNTDVRRENELTGQLFRVNGAVVDAMEVPFASKSLPIWRNSSSVQALTSGQSYVTAKATLGYECDVADGSAGQPDGLVQLNPVSKTFGGRGVNTAGTIYTGSPGALPFGFTLYRRPSGALVFNTGNWRGWWGVSRWYSNSVPDPARTVDVDWQHAMLAILYDLGAQPLAAREMRPGIDTALTNPATGAPAGSRDDIARAYGLEIPAATSSMLLLFE</sequence>
<dbReference type="OrthoDB" id="505641at2"/>
<dbReference type="InterPro" id="IPR046540">
    <property type="entry name" value="DMFA2_C"/>
</dbReference>
<evidence type="ECO:0000313" key="3">
    <source>
        <dbReference type="Proteomes" id="UP000199352"/>
    </source>
</evidence>
<dbReference type="RefSeq" id="WP_089957343.1">
    <property type="nucleotide sequence ID" value="NZ_FOFR01000018.1"/>
</dbReference>
<evidence type="ECO:0000313" key="2">
    <source>
        <dbReference type="EMBL" id="SER95183.1"/>
    </source>
</evidence>
<feature type="domain" description="N,N-dimethylformamidase beta subunit-like C-terminal" evidence="1">
    <location>
        <begin position="292"/>
        <end position="709"/>
    </location>
</feature>
<reference evidence="3" key="1">
    <citation type="submission" date="2016-10" db="EMBL/GenBank/DDBJ databases">
        <authorList>
            <person name="Varghese N."/>
            <person name="Submissions S."/>
        </authorList>
    </citation>
    <scope>NUCLEOTIDE SEQUENCE [LARGE SCALE GENOMIC DNA]</scope>
    <source>
        <strain evidence="3">CGMCC 4.3525</strain>
    </source>
</reference>
<keyword evidence="3" id="KW-1185">Reference proteome</keyword>
<dbReference type="EMBL" id="FOFR01000018">
    <property type="protein sequence ID" value="SER95183.1"/>
    <property type="molecule type" value="Genomic_DNA"/>
</dbReference>
<organism evidence="2 3">
    <name type="scientific">Lentzea xinjiangensis</name>
    <dbReference type="NCBI Taxonomy" id="402600"/>
    <lineage>
        <taxon>Bacteria</taxon>
        <taxon>Bacillati</taxon>
        <taxon>Actinomycetota</taxon>
        <taxon>Actinomycetes</taxon>
        <taxon>Pseudonocardiales</taxon>
        <taxon>Pseudonocardiaceae</taxon>
        <taxon>Lentzea</taxon>
    </lineage>
</organism>